<sequence>MAYSVDFNLSPIMELELESLRGDDTAQDSMCQLIRVTGTGLESGSPKTLEMDVLTTESRDRLASQMSDVRERADERRLQRSEESMQTNLLVRNRWSAATLRVLSSMPSRSVGQQSRLEIISQCNIRSTQLRRYHRQTKDVSLSSRPSIRGYGIEADSEDVCEEETKRQELVNNLQSLSAGDRVRMLRAMPLSLAEKTKLRKLAFSDKVGQSILSSQVPCCSLLKRTLYHILFGCLFILSSLQLWQVALKRLGGRFGTGVLSYFLFIRTLLLFNVFLFLINGLFLVLPQAIHPPLHTPSSHRVTGLELFTGTGYLSNSLMFYGYYTNSTINTSCRPAEATTGTGCGTTSDPHMMAYNIPLAYFFTIGITFFITGIVLVYSMSKSFGRSFRVFKSQGNLAIKIFCSWDFKVSKKMSVRLQSENITTQLKELLSEVKGGEEKGRLSGMAVHLLAWSISLGSTFFCALGIHCFAKDMHLRRLEDAEGEVSLVHEARLLALPGVVSCGNLLLPGLFNLMSWMENFNSPIVCLYVSIFRNLLLKVSILGVLCYHWLGKIAAEPEQHGLQCWESFVGQELYRFLLVDFIFTVLNTVFGEFIWKLFAQGVLRRRRKPVFDIARNVLELIYGQTLTWLGVLFTPLLPAVQILKLLLLFHMKKSSLLVNCQAPRKPWRASQMSTLFISLLCFPSFLGATVSVTYTIWTIKPSSGCGPFRNLPFMFHSGKQWAQELKSTNPKLAWLNWVHSCLVENPLFLFLMGGVFLMVIYIHTQIVDGQRKIISLLQEQMENEGKDKKFLITRLQAIHEERQYPLSPSSRPQPQGSEV</sequence>
<evidence type="ECO:0000313" key="9">
    <source>
        <dbReference type="Proteomes" id="UP001652741"/>
    </source>
</evidence>
<evidence type="ECO:0000256" key="1">
    <source>
        <dbReference type="ARBA" id="ARBA00004141"/>
    </source>
</evidence>
<dbReference type="Pfam" id="PF07810">
    <property type="entry name" value="TMC"/>
    <property type="match status" value="1"/>
</dbReference>
<keyword evidence="5 6" id="KW-0472">Membrane</keyword>
<keyword evidence="9" id="KW-1185">Reference proteome</keyword>
<dbReference type="InterPro" id="IPR038900">
    <property type="entry name" value="TMC"/>
</dbReference>
<comment type="similarity">
    <text evidence="2 6">Belongs to the TMC family.</text>
</comment>
<dbReference type="PANTHER" id="PTHR23302">
    <property type="entry name" value="TRANSMEMBRANE CHANNEL-RELATED"/>
    <property type="match status" value="1"/>
</dbReference>
<evidence type="ECO:0000256" key="7">
    <source>
        <dbReference type="SAM" id="MobiDB-lite"/>
    </source>
</evidence>
<dbReference type="PANTHER" id="PTHR23302:SF4">
    <property type="entry name" value="TRANSMEMBRANE CHANNEL-LIKE PROTEIN 6"/>
    <property type="match status" value="1"/>
</dbReference>
<evidence type="ECO:0000259" key="8">
    <source>
        <dbReference type="Pfam" id="PF07810"/>
    </source>
</evidence>
<dbReference type="GeneID" id="106606399"/>
<evidence type="ECO:0000256" key="4">
    <source>
        <dbReference type="ARBA" id="ARBA00022989"/>
    </source>
</evidence>
<organism evidence="9 10">
    <name type="scientific">Salmo salar</name>
    <name type="common">Atlantic salmon</name>
    <dbReference type="NCBI Taxonomy" id="8030"/>
    <lineage>
        <taxon>Eukaryota</taxon>
        <taxon>Metazoa</taxon>
        <taxon>Chordata</taxon>
        <taxon>Craniata</taxon>
        <taxon>Vertebrata</taxon>
        <taxon>Euteleostomi</taxon>
        <taxon>Actinopterygii</taxon>
        <taxon>Neopterygii</taxon>
        <taxon>Teleostei</taxon>
        <taxon>Protacanthopterygii</taxon>
        <taxon>Salmoniformes</taxon>
        <taxon>Salmonidae</taxon>
        <taxon>Salmoninae</taxon>
        <taxon>Salmo</taxon>
    </lineage>
</organism>
<feature type="transmembrane region" description="Helical" evidence="6">
    <location>
        <begin position="259"/>
        <end position="285"/>
    </location>
</feature>
<feature type="transmembrane region" description="Helical" evidence="6">
    <location>
        <begin position="449"/>
        <end position="470"/>
    </location>
</feature>
<evidence type="ECO:0000256" key="6">
    <source>
        <dbReference type="RuleBase" id="RU310713"/>
    </source>
</evidence>
<name>A0ABM3EXM0_SALSA</name>
<dbReference type="Proteomes" id="UP001652741">
    <property type="component" value="Chromosome ssa06"/>
</dbReference>
<evidence type="ECO:0000256" key="2">
    <source>
        <dbReference type="ARBA" id="ARBA00006510"/>
    </source>
</evidence>
<feature type="region of interest" description="Disordered" evidence="7">
    <location>
        <begin position="60"/>
        <end position="81"/>
    </location>
</feature>
<gene>
    <name evidence="10" type="primary">LOC106606399</name>
</gene>
<feature type="transmembrane region" description="Helical" evidence="6">
    <location>
        <begin position="359"/>
        <end position="380"/>
    </location>
</feature>
<protein>
    <recommendedName>
        <fullName evidence="6">Transmembrane channel-like protein</fullName>
    </recommendedName>
</protein>
<dbReference type="InterPro" id="IPR012496">
    <property type="entry name" value="TMC_dom"/>
</dbReference>
<evidence type="ECO:0000256" key="5">
    <source>
        <dbReference type="ARBA" id="ARBA00023136"/>
    </source>
</evidence>
<feature type="transmembrane region" description="Helical" evidence="6">
    <location>
        <begin position="674"/>
        <end position="697"/>
    </location>
</feature>
<dbReference type="RefSeq" id="XP_045575797.1">
    <property type="nucleotide sequence ID" value="XM_045719841.1"/>
</dbReference>
<feature type="domain" description="TMC" evidence="8">
    <location>
        <begin position="564"/>
        <end position="670"/>
    </location>
</feature>
<proteinExistence type="inferred from homology"/>
<keyword evidence="3 6" id="KW-0812">Transmembrane</keyword>
<feature type="transmembrane region" description="Helical" evidence="6">
    <location>
        <begin position="531"/>
        <end position="550"/>
    </location>
</feature>
<feature type="transmembrane region" description="Helical" evidence="6">
    <location>
        <begin position="576"/>
        <end position="598"/>
    </location>
</feature>
<comment type="subcellular location">
    <subcellularLocation>
        <location evidence="1 6">Membrane</location>
        <topology evidence="1 6">Multi-pass membrane protein</topology>
    </subcellularLocation>
</comment>
<feature type="transmembrane region" description="Helical" evidence="6">
    <location>
        <begin position="491"/>
        <end position="511"/>
    </location>
</feature>
<feature type="transmembrane region" description="Helical" evidence="6">
    <location>
        <begin position="747"/>
        <end position="764"/>
    </location>
</feature>
<feature type="transmembrane region" description="Helical" evidence="6">
    <location>
        <begin position="227"/>
        <end position="247"/>
    </location>
</feature>
<evidence type="ECO:0000313" key="10">
    <source>
        <dbReference type="RefSeq" id="XP_045575797.1"/>
    </source>
</evidence>
<feature type="transmembrane region" description="Helical" evidence="6">
    <location>
        <begin position="626"/>
        <end position="647"/>
    </location>
</feature>
<accession>A0ABM3EXM0</accession>
<reference evidence="10" key="1">
    <citation type="submission" date="2025-08" db="UniProtKB">
        <authorList>
            <consortium name="RefSeq"/>
        </authorList>
    </citation>
    <scope>IDENTIFICATION</scope>
</reference>
<evidence type="ECO:0000256" key="3">
    <source>
        <dbReference type="ARBA" id="ARBA00022692"/>
    </source>
</evidence>
<keyword evidence="4 6" id="KW-1133">Transmembrane helix</keyword>